<dbReference type="AlphaFoldDB" id="A0A6N6MYW2"/>
<name>A0A6N6MYW2_9BACT</name>
<dbReference type="Proteomes" id="UP000438699">
    <property type="component" value="Unassembled WGS sequence"/>
</dbReference>
<evidence type="ECO:0000313" key="6">
    <source>
        <dbReference type="EMBL" id="KAB1438816.1"/>
    </source>
</evidence>
<keyword evidence="4" id="KW-0804">Transcription</keyword>
<keyword evidence="2" id="KW-0805">Transcription regulation</keyword>
<evidence type="ECO:0000256" key="2">
    <source>
        <dbReference type="ARBA" id="ARBA00023015"/>
    </source>
</evidence>
<proteinExistence type="inferred from homology"/>
<dbReference type="SUPFAM" id="SSF53850">
    <property type="entry name" value="Periplasmic binding protein-like II"/>
    <property type="match status" value="1"/>
</dbReference>
<evidence type="ECO:0000256" key="4">
    <source>
        <dbReference type="ARBA" id="ARBA00023163"/>
    </source>
</evidence>
<dbReference type="InterPro" id="IPR000847">
    <property type="entry name" value="LysR_HTH_N"/>
</dbReference>
<dbReference type="FunFam" id="1.10.10.10:FF:000001">
    <property type="entry name" value="LysR family transcriptional regulator"/>
    <property type="match status" value="1"/>
</dbReference>
<accession>A0A6N6MYW2</accession>
<protein>
    <submittedName>
        <fullName evidence="6">LysR family transcriptional regulator</fullName>
    </submittedName>
</protein>
<dbReference type="Pfam" id="PF00126">
    <property type="entry name" value="HTH_1"/>
    <property type="match status" value="1"/>
</dbReference>
<keyword evidence="3" id="KW-0238">DNA-binding</keyword>
<dbReference type="PRINTS" id="PR00039">
    <property type="entry name" value="HTHLYSR"/>
</dbReference>
<dbReference type="SUPFAM" id="SSF46785">
    <property type="entry name" value="Winged helix' DNA-binding domain"/>
    <property type="match status" value="1"/>
</dbReference>
<sequence length="303" mass="34607">MELRHIRYFLAVAEELHFGRAAKRLHIAQPPLSQQIRQLEEEMEVRLFARTSRSVKLTPEGELFLDEARRLLAGLDRAVDRTRDLARGKHGRLAVGFMGPASLSLLPEALRVFRRENPDVRLDLTTAASRDQLRMLRSGRMDVAFVHAQGREFEEFPSRLFLREPYVLVVPDGHFLAGRASVDIRELRDEPMIFYPRHLQPQLFDSFIASFREAGFSPKIVQESNSEQSTIALVATGLGCALVPDSSRRGHGRDVCFVPVRQALPSWEITMVWNRESEGPLLDRFLNVVEVFRRTDVVAPDHC</sequence>
<organism evidence="6 7">
    <name type="scientific">Pseudodesulfovibrio senegalensis</name>
    <dbReference type="NCBI Taxonomy" id="1721087"/>
    <lineage>
        <taxon>Bacteria</taxon>
        <taxon>Pseudomonadati</taxon>
        <taxon>Thermodesulfobacteriota</taxon>
        <taxon>Desulfovibrionia</taxon>
        <taxon>Desulfovibrionales</taxon>
        <taxon>Desulfovibrionaceae</taxon>
    </lineage>
</organism>
<comment type="caution">
    <text evidence="6">The sequence shown here is derived from an EMBL/GenBank/DDBJ whole genome shotgun (WGS) entry which is preliminary data.</text>
</comment>
<gene>
    <name evidence="6" type="ORF">F8A88_15265</name>
</gene>
<keyword evidence="7" id="KW-1185">Reference proteome</keyword>
<evidence type="ECO:0000259" key="5">
    <source>
        <dbReference type="PROSITE" id="PS50931"/>
    </source>
</evidence>
<dbReference type="PANTHER" id="PTHR30346:SF0">
    <property type="entry name" value="HCA OPERON TRANSCRIPTIONAL ACTIVATOR HCAR"/>
    <property type="match status" value="1"/>
</dbReference>
<evidence type="ECO:0000256" key="3">
    <source>
        <dbReference type="ARBA" id="ARBA00023125"/>
    </source>
</evidence>
<dbReference type="GO" id="GO:0003677">
    <property type="term" value="F:DNA binding"/>
    <property type="evidence" value="ECO:0007669"/>
    <property type="project" value="UniProtKB-KW"/>
</dbReference>
<dbReference type="RefSeq" id="WP_151152050.1">
    <property type="nucleotide sequence ID" value="NZ_WAIE01000010.1"/>
</dbReference>
<dbReference type="InterPro" id="IPR005119">
    <property type="entry name" value="LysR_subst-bd"/>
</dbReference>
<dbReference type="Pfam" id="PF03466">
    <property type="entry name" value="LysR_substrate"/>
    <property type="match status" value="1"/>
</dbReference>
<reference evidence="6 7" key="1">
    <citation type="journal article" date="2017" name="Int. J. Syst. Evol. Microbiol.">
        <title>Desulfovibrio senegalensis sp. nov., a mesophilic sulfate reducer isolated from marine sediment.</title>
        <authorList>
            <person name="Thioye A."/>
            <person name="Gam Z.B.A."/>
            <person name="Mbengue M."/>
            <person name="Cayol J.L."/>
            <person name="Joseph-Bartoli M."/>
            <person name="Toure-Kane C."/>
            <person name="Labat M."/>
        </authorList>
    </citation>
    <scope>NUCLEOTIDE SEQUENCE [LARGE SCALE GENOMIC DNA]</scope>
    <source>
        <strain evidence="6 7">DSM 101509</strain>
    </source>
</reference>
<feature type="domain" description="HTH lysR-type" evidence="5">
    <location>
        <begin position="1"/>
        <end position="58"/>
    </location>
</feature>
<dbReference type="CDD" id="cd08414">
    <property type="entry name" value="PBP2_LTTR_aromatics_like"/>
    <property type="match status" value="1"/>
</dbReference>
<dbReference type="EMBL" id="WAIE01000010">
    <property type="protein sequence ID" value="KAB1438816.1"/>
    <property type="molecule type" value="Genomic_DNA"/>
</dbReference>
<evidence type="ECO:0000313" key="7">
    <source>
        <dbReference type="Proteomes" id="UP000438699"/>
    </source>
</evidence>
<dbReference type="InterPro" id="IPR036390">
    <property type="entry name" value="WH_DNA-bd_sf"/>
</dbReference>
<dbReference type="Gene3D" id="3.40.190.10">
    <property type="entry name" value="Periplasmic binding protein-like II"/>
    <property type="match status" value="2"/>
</dbReference>
<dbReference type="Gene3D" id="1.10.10.10">
    <property type="entry name" value="Winged helix-like DNA-binding domain superfamily/Winged helix DNA-binding domain"/>
    <property type="match status" value="1"/>
</dbReference>
<dbReference type="GO" id="GO:0003700">
    <property type="term" value="F:DNA-binding transcription factor activity"/>
    <property type="evidence" value="ECO:0007669"/>
    <property type="project" value="InterPro"/>
</dbReference>
<dbReference type="PANTHER" id="PTHR30346">
    <property type="entry name" value="TRANSCRIPTIONAL DUAL REGULATOR HCAR-RELATED"/>
    <property type="match status" value="1"/>
</dbReference>
<dbReference type="GO" id="GO:0032993">
    <property type="term" value="C:protein-DNA complex"/>
    <property type="evidence" value="ECO:0007669"/>
    <property type="project" value="TreeGrafter"/>
</dbReference>
<dbReference type="OrthoDB" id="5317428at2"/>
<comment type="similarity">
    <text evidence="1">Belongs to the LysR transcriptional regulatory family.</text>
</comment>
<evidence type="ECO:0000256" key="1">
    <source>
        <dbReference type="ARBA" id="ARBA00009437"/>
    </source>
</evidence>
<dbReference type="InterPro" id="IPR036388">
    <property type="entry name" value="WH-like_DNA-bd_sf"/>
</dbReference>
<dbReference type="PROSITE" id="PS50931">
    <property type="entry name" value="HTH_LYSR"/>
    <property type="match status" value="1"/>
</dbReference>